<protein>
    <recommendedName>
        <fullName evidence="2">C_GCAxxG_C_C family protein</fullName>
    </recommendedName>
</protein>
<comment type="caution">
    <text evidence="1">The sequence shown here is derived from an EMBL/GenBank/DDBJ whole genome shotgun (WGS) entry which is preliminary data.</text>
</comment>
<proteinExistence type="predicted"/>
<accession>X1QRK8</accession>
<reference evidence="1" key="1">
    <citation type="journal article" date="2014" name="Front. Microbiol.">
        <title>High frequency of phylogenetically diverse reductive dehalogenase-homologous genes in deep subseafloor sedimentary metagenomes.</title>
        <authorList>
            <person name="Kawai M."/>
            <person name="Futagami T."/>
            <person name="Toyoda A."/>
            <person name="Takaki Y."/>
            <person name="Nishi S."/>
            <person name="Hori S."/>
            <person name="Arai W."/>
            <person name="Tsubouchi T."/>
            <person name="Morono Y."/>
            <person name="Uchiyama I."/>
            <person name="Ito T."/>
            <person name="Fujiyama A."/>
            <person name="Inagaki F."/>
            <person name="Takami H."/>
        </authorList>
    </citation>
    <scope>NUCLEOTIDE SEQUENCE</scope>
    <source>
        <strain evidence="1">Expedition CK06-06</strain>
    </source>
</reference>
<dbReference type="AlphaFoldDB" id="X1QRK8"/>
<name>X1QRK8_9ZZZZ</name>
<dbReference type="EMBL" id="BARV01036400">
    <property type="protein sequence ID" value="GAI53560.1"/>
    <property type="molecule type" value="Genomic_DNA"/>
</dbReference>
<evidence type="ECO:0000313" key="1">
    <source>
        <dbReference type="EMBL" id="GAI53560.1"/>
    </source>
</evidence>
<dbReference type="Pfam" id="PF09719">
    <property type="entry name" value="C_GCAxxG_C_C"/>
    <property type="match status" value="1"/>
</dbReference>
<gene>
    <name evidence="1" type="ORF">S06H3_56573</name>
</gene>
<organism evidence="1">
    <name type="scientific">marine sediment metagenome</name>
    <dbReference type="NCBI Taxonomy" id="412755"/>
    <lineage>
        <taxon>unclassified sequences</taxon>
        <taxon>metagenomes</taxon>
        <taxon>ecological metagenomes</taxon>
    </lineage>
</organism>
<dbReference type="NCBIfam" id="TIGR01909">
    <property type="entry name" value="C_GCAxxG_C_C"/>
    <property type="match status" value="1"/>
</dbReference>
<evidence type="ECO:0008006" key="2">
    <source>
        <dbReference type="Google" id="ProtNLM"/>
    </source>
</evidence>
<dbReference type="InterPro" id="IPR010181">
    <property type="entry name" value="CGCAxxGCC_motif"/>
</dbReference>
<sequence length="179" mass="19669">MEKTMDEILDKAFKGGKQHELESGNCPQCTIAGVFEALDIQNDDVFRAATGLADGVGLTGDGHCGALSGGTMAISYLFGRKKEDFPKMLKQIKANILSKKLHDQFVEKYGTCRCTDIQTKLVGRFFNMYDPAEVEAAMKAGMMDKCSTLVGEVARMTTKIILEEREREALKQKEGKSSA</sequence>